<dbReference type="NCBIfam" id="TIGR00496">
    <property type="entry name" value="frr"/>
    <property type="match status" value="1"/>
</dbReference>
<gene>
    <name evidence="6" type="primary">frr</name>
    <name evidence="9" type="ORF">DC28_00810</name>
</gene>
<dbReference type="AlphaFoldDB" id="A0A098R207"/>
<dbReference type="FunFam" id="1.10.132.20:FF:000001">
    <property type="entry name" value="Ribosome-recycling factor"/>
    <property type="match status" value="1"/>
</dbReference>
<dbReference type="PANTHER" id="PTHR20982:SF3">
    <property type="entry name" value="MITOCHONDRIAL RIBOSOME RECYCLING FACTOR PSEUDO 1"/>
    <property type="match status" value="1"/>
</dbReference>
<evidence type="ECO:0000313" key="9">
    <source>
        <dbReference type="EMBL" id="KGE73796.1"/>
    </source>
</evidence>
<evidence type="ECO:0000259" key="8">
    <source>
        <dbReference type="Pfam" id="PF01765"/>
    </source>
</evidence>
<evidence type="ECO:0000256" key="4">
    <source>
        <dbReference type="ARBA" id="ARBA00022917"/>
    </source>
</evidence>
<comment type="caution">
    <text evidence="9">The sequence shown here is derived from an EMBL/GenBank/DDBJ whole genome shotgun (WGS) entry which is preliminary data.</text>
</comment>
<dbReference type="GO" id="GO:0005737">
    <property type="term" value="C:cytoplasm"/>
    <property type="evidence" value="ECO:0007669"/>
    <property type="project" value="UniProtKB-SubCell"/>
</dbReference>
<comment type="similarity">
    <text evidence="2 6">Belongs to the RRF family.</text>
</comment>
<dbReference type="eggNOG" id="COG0233">
    <property type="taxonomic scope" value="Bacteria"/>
</dbReference>
<dbReference type="OrthoDB" id="9804006at2"/>
<feature type="region of interest" description="Disordered" evidence="7">
    <location>
        <begin position="137"/>
        <end position="161"/>
    </location>
</feature>
<reference evidence="9 10" key="1">
    <citation type="submission" date="2014-05" db="EMBL/GenBank/DDBJ databases">
        <title>De novo Genome Sequence of Spirocheata sp.</title>
        <authorList>
            <person name="Shivani Y."/>
            <person name="Subhash Y."/>
            <person name="Tushar L."/>
            <person name="Sasikala C."/>
            <person name="Ramana C.V."/>
        </authorList>
    </citation>
    <scope>NUCLEOTIDE SEQUENCE [LARGE SCALE GENOMIC DNA]</scope>
    <source>
        <strain evidence="9 10">JC230</strain>
    </source>
</reference>
<evidence type="ECO:0000256" key="1">
    <source>
        <dbReference type="ARBA" id="ARBA00004496"/>
    </source>
</evidence>
<dbReference type="FunFam" id="3.30.1360.40:FF:000001">
    <property type="entry name" value="Ribosome-recycling factor"/>
    <property type="match status" value="1"/>
</dbReference>
<keyword evidence="3 6" id="KW-0963">Cytoplasm</keyword>
<comment type="subcellular location">
    <subcellularLocation>
        <location evidence="1 6">Cytoplasm</location>
    </subcellularLocation>
</comment>
<protein>
    <recommendedName>
        <fullName evidence="6">Ribosome-recycling factor</fullName>
        <shortName evidence="6">RRF</shortName>
    </recommendedName>
    <alternativeName>
        <fullName evidence="6">Ribosome-releasing factor</fullName>
    </alternativeName>
</protein>
<name>A0A098R207_9SPIO</name>
<dbReference type="PANTHER" id="PTHR20982">
    <property type="entry name" value="RIBOSOME RECYCLING FACTOR"/>
    <property type="match status" value="1"/>
</dbReference>
<dbReference type="EMBL" id="JNUP01000003">
    <property type="protein sequence ID" value="KGE73796.1"/>
    <property type="molecule type" value="Genomic_DNA"/>
</dbReference>
<dbReference type="CDD" id="cd00520">
    <property type="entry name" value="RRF"/>
    <property type="match status" value="1"/>
</dbReference>
<dbReference type="STRING" id="1480694.DC28_00810"/>
<comment type="function">
    <text evidence="5 6">Responsible for the release of ribosomes from messenger RNA at the termination of protein biosynthesis. May increase the efficiency of translation by recycling ribosomes from one round of translation to another.</text>
</comment>
<keyword evidence="4 6" id="KW-0648">Protein biosynthesis</keyword>
<evidence type="ECO:0000256" key="6">
    <source>
        <dbReference type="HAMAP-Rule" id="MF_00040"/>
    </source>
</evidence>
<dbReference type="InterPro" id="IPR036191">
    <property type="entry name" value="RRF_sf"/>
</dbReference>
<dbReference type="Proteomes" id="UP000029692">
    <property type="component" value="Unassembled WGS sequence"/>
</dbReference>
<evidence type="ECO:0000256" key="5">
    <source>
        <dbReference type="ARBA" id="ARBA00025050"/>
    </source>
</evidence>
<dbReference type="InterPro" id="IPR023584">
    <property type="entry name" value="Ribosome_recyc_fac_dom"/>
</dbReference>
<dbReference type="Pfam" id="PF01765">
    <property type="entry name" value="RRF"/>
    <property type="match status" value="1"/>
</dbReference>
<feature type="domain" description="Ribosome recycling factor" evidence="8">
    <location>
        <begin position="19"/>
        <end position="182"/>
    </location>
</feature>
<evidence type="ECO:0000256" key="3">
    <source>
        <dbReference type="ARBA" id="ARBA00022490"/>
    </source>
</evidence>
<dbReference type="SUPFAM" id="SSF55194">
    <property type="entry name" value="Ribosome recycling factor, RRF"/>
    <property type="match status" value="1"/>
</dbReference>
<accession>A0A098R207</accession>
<evidence type="ECO:0000313" key="10">
    <source>
        <dbReference type="Proteomes" id="UP000029692"/>
    </source>
</evidence>
<dbReference type="Gene3D" id="1.10.132.20">
    <property type="entry name" value="Ribosome-recycling factor"/>
    <property type="match status" value="1"/>
</dbReference>
<evidence type="ECO:0000256" key="7">
    <source>
        <dbReference type="SAM" id="MobiDB-lite"/>
    </source>
</evidence>
<keyword evidence="10" id="KW-1185">Reference proteome</keyword>
<proteinExistence type="inferred from homology"/>
<dbReference type="InterPro" id="IPR002661">
    <property type="entry name" value="Ribosome_recyc_fac"/>
</dbReference>
<dbReference type="RefSeq" id="WP_037544793.1">
    <property type="nucleotide sequence ID" value="NZ_JNUP01000003.1"/>
</dbReference>
<dbReference type="GO" id="GO:0006415">
    <property type="term" value="P:translational termination"/>
    <property type="evidence" value="ECO:0007669"/>
    <property type="project" value="UniProtKB-UniRule"/>
</dbReference>
<organism evidence="9 10">
    <name type="scientific">Spirochaeta lutea</name>
    <dbReference type="NCBI Taxonomy" id="1480694"/>
    <lineage>
        <taxon>Bacteria</taxon>
        <taxon>Pseudomonadati</taxon>
        <taxon>Spirochaetota</taxon>
        <taxon>Spirochaetia</taxon>
        <taxon>Spirochaetales</taxon>
        <taxon>Spirochaetaceae</taxon>
        <taxon>Spirochaeta</taxon>
    </lineage>
</organism>
<sequence length="184" mass="20982">MKEVLSSADDRMNKSVHNLEEEFNSLRTGRASAALFDRIKVDYYGSPTPLNQVANISIPEARLVVIQPWDKGVIGEIEKAIQKSELSLNPSSDGKVIRLQIPPLTEDRRKELVKMAKNIAEQSRVAVRNIRRDANDELKKKAKDGDISEDEEKRGTDEIQRYTDSHIEKINVLLEKKEQEIMEV</sequence>
<evidence type="ECO:0000256" key="2">
    <source>
        <dbReference type="ARBA" id="ARBA00005912"/>
    </source>
</evidence>
<dbReference type="GO" id="GO:0043023">
    <property type="term" value="F:ribosomal large subunit binding"/>
    <property type="evidence" value="ECO:0007669"/>
    <property type="project" value="TreeGrafter"/>
</dbReference>
<dbReference type="HAMAP" id="MF_00040">
    <property type="entry name" value="RRF"/>
    <property type="match status" value="1"/>
</dbReference>
<dbReference type="Gene3D" id="3.30.1360.40">
    <property type="match status" value="1"/>
</dbReference>